<evidence type="ECO:0000259" key="10">
    <source>
        <dbReference type="PROSITE" id="PS51832"/>
    </source>
</evidence>
<dbReference type="InterPro" id="IPR013767">
    <property type="entry name" value="PAS_fold"/>
</dbReference>
<dbReference type="CDD" id="cd00077">
    <property type="entry name" value="HDc"/>
    <property type="match status" value="1"/>
</dbReference>
<evidence type="ECO:0000256" key="6">
    <source>
        <dbReference type="SAM" id="Phobius"/>
    </source>
</evidence>
<keyword evidence="5 6" id="KW-0472">Membrane</keyword>
<reference evidence="11 12" key="1">
    <citation type="journal article" date="2011" name="Stand. Genomic Sci.">
        <title>Complete genome sequence of Desulfobulbus propionicus type strain (1pr3).</title>
        <authorList>
            <person name="Pagani I."/>
            <person name="Lapidus A."/>
            <person name="Nolan M."/>
            <person name="Lucas S."/>
            <person name="Hammon N."/>
            <person name="Deshpande S."/>
            <person name="Cheng J.F."/>
            <person name="Chertkov O."/>
            <person name="Davenport K."/>
            <person name="Tapia R."/>
            <person name="Han C."/>
            <person name="Goodwin L."/>
            <person name="Pitluck S."/>
            <person name="Liolios K."/>
            <person name="Mavromatis K."/>
            <person name="Ivanova N."/>
            <person name="Mikhailova N."/>
            <person name="Pati A."/>
            <person name="Chen A."/>
            <person name="Palaniappan K."/>
            <person name="Land M."/>
            <person name="Hauser L."/>
            <person name="Chang Y.J."/>
            <person name="Jeffries C.D."/>
            <person name="Detter J.C."/>
            <person name="Brambilla E."/>
            <person name="Kannan K.P."/>
            <person name="Djao O.D."/>
            <person name="Rohde M."/>
            <person name="Pukall R."/>
            <person name="Spring S."/>
            <person name="Goker M."/>
            <person name="Sikorski J."/>
            <person name="Woyke T."/>
            <person name="Bristow J."/>
            <person name="Eisen J.A."/>
            <person name="Markowitz V."/>
            <person name="Hugenholtz P."/>
            <person name="Kyrpides N.C."/>
            <person name="Klenk H.P."/>
        </authorList>
    </citation>
    <scope>NUCLEOTIDE SEQUENCE [LARGE SCALE GENOMIC DNA]</scope>
    <source>
        <strain evidence="12">ATCC 33891 / DSM 2032 / 1pr3</strain>
    </source>
</reference>
<evidence type="ECO:0000256" key="2">
    <source>
        <dbReference type="ARBA" id="ARBA00022475"/>
    </source>
</evidence>
<dbReference type="Pfam" id="PF13487">
    <property type="entry name" value="HD_5"/>
    <property type="match status" value="1"/>
</dbReference>
<dbReference type="Gene3D" id="3.30.450.20">
    <property type="entry name" value="PAS domain"/>
    <property type="match status" value="2"/>
</dbReference>
<feature type="transmembrane region" description="Helical" evidence="6">
    <location>
        <begin position="21"/>
        <end position="40"/>
    </location>
</feature>
<dbReference type="SMART" id="SM00471">
    <property type="entry name" value="HDc"/>
    <property type="match status" value="1"/>
</dbReference>
<dbReference type="InterPro" id="IPR001610">
    <property type="entry name" value="PAC"/>
</dbReference>
<evidence type="ECO:0000256" key="5">
    <source>
        <dbReference type="ARBA" id="ARBA00023136"/>
    </source>
</evidence>
<keyword evidence="12" id="KW-1185">Reference proteome</keyword>
<dbReference type="Pfam" id="PF17200">
    <property type="entry name" value="sCache_2"/>
    <property type="match status" value="1"/>
</dbReference>
<name>A0A7U4DMY9_DESPD</name>
<dbReference type="CDD" id="cd00130">
    <property type="entry name" value="PAS"/>
    <property type="match status" value="1"/>
</dbReference>
<evidence type="ECO:0000259" key="7">
    <source>
        <dbReference type="PROSITE" id="PS50112"/>
    </source>
</evidence>
<dbReference type="GO" id="GO:0006355">
    <property type="term" value="P:regulation of DNA-templated transcription"/>
    <property type="evidence" value="ECO:0007669"/>
    <property type="project" value="InterPro"/>
</dbReference>
<dbReference type="PANTHER" id="PTHR43155">
    <property type="entry name" value="CYCLIC DI-GMP PHOSPHODIESTERASE PA4108-RELATED"/>
    <property type="match status" value="1"/>
</dbReference>
<dbReference type="NCBIfam" id="TIGR00229">
    <property type="entry name" value="sensory_box"/>
    <property type="match status" value="1"/>
</dbReference>
<dbReference type="InterPro" id="IPR000700">
    <property type="entry name" value="PAS-assoc_C"/>
</dbReference>
<dbReference type="PROSITE" id="PS50113">
    <property type="entry name" value="PAC"/>
    <property type="match status" value="1"/>
</dbReference>
<dbReference type="InterPro" id="IPR000014">
    <property type="entry name" value="PAS"/>
</dbReference>
<dbReference type="InterPro" id="IPR006674">
    <property type="entry name" value="HD_domain"/>
</dbReference>
<feature type="domain" description="HD-GYP" evidence="10">
    <location>
        <begin position="378"/>
        <end position="573"/>
    </location>
</feature>
<dbReference type="RefSeq" id="WP_015723014.1">
    <property type="nucleotide sequence ID" value="NC_014972.1"/>
</dbReference>
<keyword evidence="3 6" id="KW-0812">Transmembrane</keyword>
<proteinExistence type="predicted"/>
<gene>
    <name evidence="11" type="ordered locus">Despr_0282</name>
</gene>
<feature type="domain" description="PAC" evidence="8">
    <location>
        <begin position="321"/>
        <end position="373"/>
    </location>
</feature>
<feature type="domain" description="HD" evidence="9">
    <location>
        <begin position="400"/>
        <end position="522"/>
    </location>
</feature>
<dbReference type="AlphaFoldDB" id="A0A7U4DMY9"/>
<evidence type="ECO:0000313" key="12">
    <source>
        <dbReference type="Proteomes" id="UP000006365"/>
    </source>
</evidence>
<dbReference type="SUPFAM" id="SSF109604">
    <property type="entry name" value="HD-domain/PDEase-like"/>
    <property type="match status" value="1"/>
</dbReference>
<organism evidence="11 12">
    <name type="scientific">Desulfobulbus propionicus (strain ATCC 33891 / DSM 2032 / VKM B-1956 / 1pr3)</name>
    <dbReference type="NCBI Taxonomy" id="577650"/>
    <lineage>
        <taxon>Bacteria</taxon>
        <taxon>Pseudomonadati</taxon>
        <taxon>Thermodesulfobacteriota</taxon>
        <taxon>Desulfobulbia</taxon>
        <taxon>Desulfobulbales</taxon>
        <taxon>Desulfobulbaceae</taxon>
        <taxon>Desulfobulbus</taxon>
    </lineage>
</organism>
<dbReference type="InterPro" id="IPR033480">
    <property type="entry name" value="sCache_2"/>
</dbReference>
<dbReference type="InterPro" id="IPR003607">
    <property type="entry name" value="HD/PDEase_dom"/>
</dbReference>
<dbReference type="GO" id="GO:0005886">
    <property type="term" value="C:plasma membrane"/>
    <property type="evidence" value="ECO:0007669"/>
    <property type="project" value="UniProtKB-SubCell"/>
</dbReference>
<evidence type="ECO:0000259" key="9">
    <source>
        <dbReference type="PROSITE" id="PS51831"/>
    </source>
</evidence>
<dbReference type="SMART" id="SM00086">
    <property type="entry name" value="PAC"/>
    <property type="match status" value="1"/>
</dbReference>
<dbReference type="Pfam" id="PF00989">
    <property type="entry name" value="PAS"/>
    <property type="match status" value="1"/>
</dbReference>
<evidence type="ECO:0000256" key="4">
    <source>
        <dbReference type="ARBA" id="ARBA00022989"/>
    </source>
</evidence>
<dbReference type="PANTHER" id="PTHR43155:SF2">
    <property type="entry name" value="CYCLIC DI-GMP PHOSPHODIESTERASE PA4108"/>
    <property type="match status" value="1"/>
</dbReference>
<dbReference type="Gene3D" id="1.10.3210.10">
    <property type="entry name" value="Hypothetical protein af1432"/>
    <property type="match status" value="1"/>
</dbReference>
<evidence type="ECO:0000256" key="3">
    <source>
        <dbReference type="ARBA" id="ARBA00022692"/>
    </source>
</evidence>
<dbReference type="SUPFAM" id="SSF55785">
    <property type="entry name" value="PYP-like sensor domain (PAS domain)"/>
    <property type="match status" value="1"/>
</dbReference>
<dbReference type="PROSITE" id="PS51831">
    <property type="entry name" value="HD"/>
    <property type="match status" value="1"/>
</dbReference>
<dbReference type="KEGG" id="dpr:Despr_0282"/>
<dbReference type="NCBIfam" id="TIGR00277">
    <property type="entry name" value="HDIG"/>
    <property type="match status" value="1"/>
</dbReference>
<dbReference type="InterPro" id="IPR037522">
    <property type="entry name" value="HD_GYP_dom"/>
</dbReference>
<evidence type="ECO:0000256" key="1">
    <source>
        <dbReference type="ARBA" id="ARBA00004651"/>
    </source>
</evidence>
<dbReference type="InterPro" id="IPR006675">
    <property type="entry name" value="HDIG_dom"/>
</dbReference>
<keyword evidence="2" id="KW-1003">Cell membrane</keyword>
<feature type="domain" description="PAS" evidence="7">
    <location>
        <begin position="247"/>
        <end position="317"/>
    </location>
</feature>
<dbReference type="PROSITE" id="PS51832">
    <property type="entry name" value="HD_GYP"/>
    <property type="match status" value="1"/>
</dbReference>
<protein>
    <submittedName>
        <fullName evidence="11">PAS/PAC sensor protein</fullName>
    </submittedName>
</protein>
<sequence>MEKEKKRKFAHAISIRIALPALFTILLFVTATFVIILPSFKENLLEKKREMLREMAEIVYDVIAAYEKMERNGEMSREAAQKQVLQIIADLRYGPANKDYFWINDMNALIVVHPYRPDLRGEAVPDFRYPTGKNLLEEFVRVVKAQGAGYVEYLFQWQDDPNRIVPKLSYVKGFAPWGWVIGTGLYIDDVNVEIGLIAKQLNAIATVILLLNAFLAFYIIRHTVLADRVRRIIWEERERLLTALEESNERFRSLVETTSDWIWEIDPAGAYTYSSPKVRDLLGFAAEEIIGKQLEDLVAVQELDRTSRIFKKLIASRKPFNGFETVCQTRDGRVVVIEKNGVPVFGDDGELLGYRGIARDISERKNAIEALKKSRDELHTSLEETVKSLALAAEKRDPYTAGHQMRVDTLACAIARELGLPEKQIEGLHFAALLHDIGKISLPSEYLAKPARLSAQERAIIKCHTEVGYEILKNIPFPWPVADIVYQHHEHLDGSGYPRGLTDKEILLEAKILTVADVVEAMSSHRPYRPSLGLETAVEEIRSGRGVLYHAESVDACLRLIADKRVDLTAAAW</sequence>
<dbReference type="PROSITE" id="PS50112">
    <property type="entry name" value="PAS"/>
    <property type="match status" value="1"/>
</dbReference>
<dbReference type="SMART" id="SM01049">
    <property type="entry name" value="Cache_2"/>
    <property type="match status" value="1"/>
</dbReference>
<accession>A0A7U4DMY9</accession>
<evidence type="ECO:0000313" key="11">
    <source>
        <dbReference type="EMBL" id="ADW16466.1"/>
    </source>
</evidence>
<dbReference type="EMBL" id="CP002364">
    <property type="protein sequence ID" value="ADW16466.1"/>
    <property type="molecule type" value="Genomic_DNA"/>
</dbReference>
<dbReference type="InterPro" id="IPR035965">
    <property type="entry name" value="PAS-like_dom_sf"/>
</dbReference>
<dbReference type="Proteomes" id="UP000006365">
    <property type="component" value="Chromosome"/>
</dbReference>
<keyword evidence="4 6" id="KW-1133">Transmembrane helix</keyword>
<evidence type="ECO:0000259" key="8">
    <source>
        <dbReference type="PROSITE" id="PS50113"/>
    </source>
</evidence>
<dbReference type="SMART" id="SM00091">
    <property type="entry name" value="PAS"/>
    <property type="match status" value="1"/>
</dbReference>
<comment type="subcellular location">
    <subcellularLocation>
        <location evidence="1">Cell membrane</location>
        <topology evidence="1">Multi-pass membrane protein</topology>
    </subcellularLocation>
</comment>